<feature type="transmembrane region" description="Helical" evidence="1">
    <location>
        <begin position="343"/>
        <end position="363"/>
    </location>
</feature>
<dbReference type="PANTHER" id="PTHR13593:SF140">
    <property type="entry name" value="PLC-LIKE PHOSPHODIESTERASE"/>
    <property type="match status" value="1"/>
</dbReference>
<dbReference type="GO" id="GO:0008081">
    <property type="term" value="F:phosphoric diester hydrolase activity"/>
    <property type="evidence" value="ECO:0007669"/>
    <property type="project" value="InterPro"/>
</dbReference>
<dbReference type="KEGG" id="psic:J4E96_16960"/>
<keyword evidence="1" id="KW-0472">Membrane</keyword>
<dbReference type="RefSeq" id="WP_227423240.1">
    <property type="nucleotide sequence ID" value="NZ_CP071868.1"/>
</dbReference>
<evidence type="ECO:0000313" key="2">
    <source>
        <dbReference type="EMBL" id="QTE28980.1"/>
    </source>
</evidence>
<feature type="transmembrane region" description="Helical" evidence="1">
    <location>
        <begin position="256"/>
        <end position="277"/>
    </location>
</feature>
<dbReference type="InterPro" id="IPR051057">
    <property type="entry name" value="PI-PLC_domain"/>
</dbReference>
<proteinExistence type="predicted"/>
<accession>A0A8A4ZAI7</accession>
<feature type="transmembrane region" description="Helical" evidence="1">
    <location>
        <begin position="289"/>
        <end position="307"/>
    </location>
</feature>
<dbReference type="EMBL" id="CP071868">
    <property type="protein sequence ID" value="QTE28980.1"/>
    <property type="molecule type" value="Genomic_DNA"/>
</dbReference>
<feature type="transmembrane region" description="Helical" evidence="1">
    <location>
        <begin position="313"/>
        <end position="331"/>
    </location>
</feature>
<reference evidence="2" key="1">
    <citation type="submission" date="2021-03" db="EMBL/GenBank/DDBJ databases">
        <title>Pengzhenrongella sicca gen. nov., sp. nov., a new member of suborder Micrococcineae isolated from High-Arctic tundra soil.</title>
        <authorList>
            <person name="Peng F."/>
        </authorList>
    </citation>
    <scope>NUCLEOTIDE SEQUENCE</scope>
    <source>
        <strain evidence="2">LRZ-2</strain>
    </source>
</reference>
<sequence>MPAPAPLHAHARRRAAAALLALAAVLVALAGVAGLINRQVLDEAAFVANVESLRQDPAVAQAAGERVADAAIERRPNLVAVRPLVADLSARVVASDAAAPLFKLAARQAHAALTTPGSAQVALRLADAGAVVTTALRTISPEAAAAIPADLPVTLASIGGQGGALDVGLGFARAAGTLAWLLPLAAGVALVLGAALHPSRRRGLLDAAIAVLVGGALLLGAAVATSIWSARADPATLGGATAAALWAGVGGQLVRAAALTLLLGGLLAAATTIAGAGWPSWRPRSPRGAAARGVGAGAVGIALIGWPELAVRTLATLAGVAAVLYAVRTLARAVARARPRSVVPVALLLTAAAVVGALLALGARPAGPPAAGPDAAATPAPVGCNGHAKLCDRRYDEVAFAGAHNAMSALDEGFYLAEQPTGLAGQLDLGVRVLLIDTWYGIPLTGGAVSTDPSQFADAAARARDAFGPDVAASAERIVARVQATGGQPTGPAAPYLCHSFCELGATELVPALRDVADWMQRHPREVVTLFIQDVVTPADTAAALADAGLAAAVYVPASAGSPWPTLGAMLDSGERLVVLMENRAGGAEFPGLLPGFEYAQDTPYAYESTAAFDCAPNRGPADAPLLLVNHWLSGFTRLYTDAQAANAYDVLTARVRECVAVRGRPPSFLAVNWADVGDLSRVVDETNGL</sequence>
<dbReference type="Pfam" id="PF26146">
    <property type="entry name" value="PI-PLC_X"/>
    <property type="match status" value="1"/>
</dbReference>
<keyword evidence="1" id="KW-1133">Transmembrane helix</keyword>
<evidence type="ECO:0000313" key="3">
    <source>
        <dbReference type="Proteomes" id="UP000663937"/>
    </source>
</evidence>
<dbReference type="Gene3D" id="3.20.20.190">
    <property type="entry name" value="Phosphatidylinositol (PI) phosphodiesterase"/>
    <property type="match status" value="1"/>
</dbReference>
<dbReference type="PANTHER" id="PTHR13593">
    <property type="match status" value="1"/>
</dbReference>
<dbReference type="Proteomes" id="UP000663937">
    <property type="component" value="Chromosome"/>
</dbReference>
<feature type="transmembrane region" description="Helical" evidence="1">
    <location>
        <begin position="208"/>
        <end position="228"/>
    </location>
</feature>
<evidence type="ECO:0000256" key="1">
    <source>
        <dbReference type="SAM" id="Phobius"/>
    </source>
</evidence>
<keyword evidence="3" id="KW-1185">Reference proteome</keyword>
<organism evidence="2 3">
    <name type="scientific">Pengzhenrongella sicca</name>
    <dbReference type="NCBI Taxonomy" id="2819238"/>
    <lineage>
        <taxon>Bacteria</taxon>
        <taxon>Bacillati</taxon>
        <taxon>Actinomycetota</taxon>
        <taxon>Actinomycetes</taxon>
        <taxon>Micrococcales</taxon>
        <taxon>Pengzhenrongella</taxon>
    </lineage>
</organism>
<dbReference type="InterPro" id="IPR017946">
    <property type="entry name" value="PLC-like_Pdiesterase_TIM-brl"/>
</dbReference>
<dbReference type="SUPFAM" id="SSF51695">
    <property type="entry name" value="PLC-like phosphodiesterases"/>
    <property type="match status" value="1"/>
</dbReference>
<protein>
    <submittedName>
        <fullName evidence="2">Uncharacterized protein</fullName>
    </submittedName>
</protein>
<keyword evidence="1" id="KW-0812">Transmembrane</keyword>
<feature type="transmembrane region" description="Helical" evidence="1">
    <location>
        <begin position="178"/>
        <end position="196"/>
    </location>
</feature>
<dbReference type="GO" id="GO:0006629">
    <property type="term" value="P:lipid metabolic process"/>
    <property type="evidence" value="ECO:0007669"/>
    <property type="project" value="InterPro"/>
</dbReference>
<name>A0A8A4ZAI7_9MICO</name>
<gene>
    <name evidence="2" type="ORF">J4E96_16960</name>
</gene>
<dbReference type="AlphaFoldDB" id="A0A8A4ZAI7"/>